<feature type="binding site" evidence="11">
    <location>
        <position position="345"/>
    </location>
    <ligand>
        <name>Mg(2+)</name>
        <dbReference type="ChEBI" id="CHEBI:18420"/>
        <note>shared with alpha subunit</note>
    </ligand>
</feature>
<dbReference type="PANTHER" id="PTHR10947">
    <property type="entry name" value="PHENYLALANYL-TRNA SYNTHETASE BETA CHAIN AND LEUCINE-RICH REPEAT-CONTAINING PROTEIN 47"/>
    <property type="match status" value="1"/>
</dbReference>
<proteinExistence type="inferred from homology"/>
<dbReference type="NCBIfam" id="TIGR00472">
    <property type="entry name" value="pheT_bact"/>
    <property type="match status" value="1"/>
</dbReference>
<evidence type="ECO:0000259" key="13">
    <source>
        <dbReference type="PROSITE" id="PS51483"/>
    </source>
</evidence>
<evidence type="ECO:0000256" key="3">
    <source>
        <dbReference type="ARBA" id="ARBA00022598"/>
    </source>
</evidence>
<evidence type="ECO:0000256" key="2">
    <source>
        <dbReference type="ARBA" id="ARBA00011209"/>
    </source>
</evidence>
<evidence type="ECO:0000256" key="5">
    <source>
        <dbReference type="ARBA" id="ARBA00022741"/>
    </source>
</evidence>
<dbReference type="SUPFAM" id="SSF55681">
    <property type="entry name" value="Class II aaRS and biotin synthetases"/>
    <property type="match status" value="1"/>
</dbReference>
<dbReference type="InterPro" id="IPR045864">
    <property type="entry name" value="aa-tRNA-synth_II/BPL/LPL"/>
</dbReference>
<dbReference type="Pfam" id="PF17759">
    <property type="entry name" value="tRNA_synthFbeta"/>
    <property type="match status" value="1"/>
</dbReference>
<comment type="caution">
    <text evidence="14">The sequence shown here is derived from an EMBL/GenBank/DDBJ whole genome shotgun (WGS) entry which is preliminary data.</text>
</comment>
<dbReference type="Pfam" id="PF03484">
    <property type="entry name" value="B5"/>
    <property type="match status" value="1"/>
</dbReference>
<dbReference type="InterPro" id="IPR020825">
    <property type="entry name" value="Phe-tRNA_synthase-like_B3/B4"/>
</dbReference>
<keyword evidence="7 11" id="KW-0460">Magnesium</keyword>
<comment type="subcellular location">
    <subcellularLocation>
        <location evidence="11">Cytoplasm</location>
    </subcellularLocation>
</comment>
<comment type="similarity">
    <text evidence="1 11">Belongs to the phenylalanyl-tRNA synthetase beta subunit family. Type 1 subfamily.</text>
</comment>
<dbReference type="GO" id="GO:0000287">
    <property type="term" value="F:magnesium ion binding"/>
    <property type="evidence" value="ECO:0007669"/>
    <property type="project" value="UniProtKB-UniRule"/>
</dbReference>
<dbReference type="SUPFAM" id="SSF46955">
    <property type="entry name" value="Putative DNA-binding domain"/>
    <property type="match status" value="2"/>
</dbReference>
<keyword evidence="11" id="KW-0963">Cytoplasm</keyword>
<keyword evidence="6 11" id="KW-0067">ATP-binding</keyword>
<evidence type="ECO:0000256" key="7">
    <source>
        <dbReference type="ARBA" id="ARBA00022842"/>
    </source>
</evidence>
<feature type="domain" description="FDX-ACB" evidence="12">
    <location>
        <begin position="555"/>
        <end position="639"/>
    </location>
</feature>
<keyword evidence="9 11" id="KW-0030">Aminoacyl-tRNA synthetase</keyword>
<comment type="cofactor">
    <cofactor evidence="11">
        <name>Mg(2+)</name>
        <dbReference type="ChEBI" id="CHEBI:18420"/>
    </cofactor>
    <text evidence="11">Binds 2 magnesium ions per tetramer.</text>
</comment>
<evidence type="ECO:0000256" key="9">
    <source>
        <dbReference type="ARBA" id="ARBA00023146"/>
    </source>
</evidence>
<dbReference type="PATRIC" id="fig|1618586.3.peg.477"/>
<evidence type="ECO:0000313" key="15">
    <source>
        <dbReference type="Proteomes" id="UP000034803"/>
    </source>
</evidence>
<dbReference type="InterPro" id="IPR004532">
    <property type="entry name" value="Phe-tRNA-ligase_IIc_bsu_bact"/>
</dbReference>
<reference evidence="14 15" key="1">
    <citation type="journal article" date="2015" name="Nature">
        <title>rRNA introns, odd ribosomes, and small enigmatic genomes across a large radiation of phyla.</title>
        <authorList>
            <person name="Brown C.T."/>
            <person name="Hug L.A."/>
            <person name="Thomas B.C."/>
            <person name="Sharon I."/>
            <person name="Castelle C.J."/>
            <person name="Singh A."/>
            <person name="Wilkins M.J."/>
            <person name="Williams K.H."/>
            <person name="Banfield J.F."/>
        </authorList>
    </citation>
    <scope>NUCLEOTIDE SEQUENCE [LARGE SCALE GENOMIC DNA]</scope>
</reference>
<comment type="subunit">
    <text evidence="2 11">Tetramer of two alpha and two beta subunits.</text>
</comment>
<dbReference type="InterPro" id="IPR036690">
    <property type="entry name" value="Fdx_antiC-bd_sf"/>
</dbReference>
<dbReference type="GO" id="GO:0003723">
    <property type="term" value="F:RNA binding"/>
    <property type="evidence" value="ECO:0007669"/>
    <property type="project" value="InterPro"/>
</dbReference>
<evidence type="ECO:0000256" key="8">
    <source>
        <dbReference type="ARBA" id="ARBA00022917"/>
    </source>
</evidence>
<dbReference type="PROSITE" id="PS51483">
    <property type="entry name" value="B5"/>
    <property type="match status" value="1"/>
</dbReference>
<comment type="catalytic activity">
    <reaction evidence="10 11">
        <text>tRNA(Phe) + L-phenylalanine + ATP = L-phenylalanyl-tRNA(Phe) + AMP + diphosphate + H(+)</text>
        <dbReference type="Rhea" id="RHEA:19413"/>
        <dbReference type="Rhea" id="RHEA-COMP:9668"/>
        <dbReference type="Rhea" id="RHEA-COMP:9699"/>
        <dbReference type="ChEBI" id="CHEBI:15378"/>
        <dbReference type="ChEBI" id="CHEBI:30616"/>
        <dbReference type="ChEBI" id="CHEBI:33019"/>
        <dbReference type="ChEBI" id="CHEBI:58095"/>
        <dbReference type="ChEBI" id="CHEBI:78442"/>
        <dbReference type="ChEBI" id="CHEBI:78531"/>
        <dbReference type="ChEBI" id="CHEBI:456215"/>
        <dbReference type="EC" id="6.1.1.20"/>
    </reaction>
</comment>
<dbReference type="EMBL" id="LBOI01000008">
    <property type="protein sequence ID" value="KKP31532.1"/>
    <property type="molecule type" value="Genomic_DNA"/>
</dbReference>
<evidence type="ECO:0000259" key="12">
    <source>
        <dbReference type="PROSITE" id="PS51447"/>
    </source>
</evidence>
<organism evidence="14 15">
    <name type="scientific">Candidatus Woesebacteria bacterium GW2011_GWC2_31_9</name>
    <dbReference type="NCBI Taxonomy" id="1618586"/>
    <lineage>
        <taxon>Bacteria</taxon>
        <taxon>Candidatus Woeseibacteriota</taxon>
    </lineage>
</organism>
<evidence type="ECO:0000313" key="14">
    <source>
        <dbReference type="EMBL" id="KKP31532.1"/>
    </source>
</evidence>
<dbReference type="SUPFAM" id="SSF56037">
    <property type="entry name" value="PheT/TilS domain"/>
    <property type="match status" value="1"/>
</dbReference>
<dbReference type="InterPro" id="IPR005147">
    <property type="entry name" value="tRNA_synthase_B5-dom"/>
</dbReference>
<dbReference type="PANTHER" id="PTHR10947:SF0">
    <property type="entry name" value="PHENYLALANINE--TRNA LIGASE BETA SUBUNIT"/>
    <property type="match status" value="1"/>
</dbReference>
<dbReference type="GO" id="GO:0005524">
    <property type="term" value="F:ATP binding"/>
    <property type="evidence" value="ECO:0007669"/>
    <property type="project" value="UniProtKB-UniRule"/>
</dbReference>
<evidence type="ECO:0000256" key="11">
    <source>
        <dbReference type="HAMAP-Rule" id="MF_00283"/>
    </source>
</evidence>
<sequence>MKVPLNWLNKLVEVPKDVKKLTSDLTMVGHMLDKIETKNSETILDLELRGNRADCYSILGIAREVSAIYKTKLKNIPIITVKKIKELKNINLDIQTPLVKRVGMIEIKNIKITKSPKWLSDKLIAYGLESKNNIVDLTNYVMIETGEPMHAFDLDKIGNSLEIRLAKDGEKIITFMDANITLTKDDLVWTKGNEILSVAGSIGEKYHSIVSDTKNILLEAANYDRANIRKTVYRHNLLTDAGIRHEKELDPNMVDFAISRFLYFVKKYNWGEFTPEMYDYYPKEIKPWKVHLDFAYLNNFSGLTLNFNEIKNILLNLQFEIIKKDKLGIDVLVPTHRTDVTLEEDLIEEIVRIYGYDKIPTKTLSLEIPKNITPNYIIQEDKLRQSAISVGFDENISLSFVREKYKDTNVTIINPPSPDTKYLRNSLFPNLLDSAKKIVNERGEFVQLFEIGKIYFKEKNNYIEKRKIGFIYWSKEKNSFSDFKSLILTFFNKIDIKNPDYVSEILNFNFTNSYILKLNNNQVGFGGMHDFLYYVEIDLDSILGKENKYKINLWVKFPPQIEDLTLIIPEKTYIGEIIHSIKQTNKYINDVELEDIFENSYTFRIWYQHPDKTLVDKEVEKIRNEIIMTLKQKFGITIKN</sequence>
<keyword evidence="4 11" id="KW-0479">Metal-binding</keyword>
<dbReference type="SMART" id="SM00873">
    <property type="entry name" value="B3_4"/>
    <property type="match status" value="1"/>
</dbReference>
<dbReference type="InterPro" id="IPR005121">
    <property type="entry name" value="Fdx_antiC-bd"/>
</dbReference>
<feature type="domain" description="B5" evidence="13">
    <location>
        <begin position="285"/>
        <end position="361"/>
    </location>
</feature>
<dbReference type="Gene3D" id="3.50.40.10">
    <property type="entry name" value="Phenylalanyl-trna Synthetase, Chain B, domain 3"/>
    <property type="match status" value="1"/>
</dbReference>
<feature type="binding site" evidence="11">
    <location>
        <position position="339"/>
    </location>
    <ligand>
        <name>Mg(2+)</name>
        <dbReference type="ChEBI" id="CHEBI:18420"/>
        <note>shared with alpha subunit</note>
    </ligand>
</feature>
<evidence type="ECO:0000256" key="4">
    <source>
        <dbReference type="ARBA" id="ARBA00022723"/>
    </source>
</evidence>
<dbReference type="Gene3D" id="3.30.930.10">
    <property type="entry name" value="Bira Bifunctional Protein, Domain 2"/>
    <property type="match status" value="1"/>
</dbReference>
<dbReference type="PROSITE" id="PS51447">
    <property type="entry name" value="FDX_ACB"/>
    <property type="match status" value="1"/>
</dbReference>
<keyword evidence="8 11" id="KW-0648">Protein biosynthesis</keyword>
<dbReference type="GO" id="GO:0004826">
    <property type="term" value="F:phenylalanine-tRNA ligase activity"/>
    <property type="evidence" value="ECO:0007669"/>
    <property type="project" value="UniProtKB-UniRule"/>
</dbReference>
<dbReference type="Pfam" id="PF03147">
    <property type="entry name" value="FDX-ACB"/>
    <property type="match status" value="1"/>
</dbReference>
<feature type="binding site" evidence="11">
    <location>
        <position position="349"/>
    </location>
    <ligand>
        <name>Mg(2+)</name>
        <dbReference type="ChEBI" id="CHEBI:18420"/>
        <note>shared with alpha subunit</note>
    </ligand>
</feature>
<dbReference type="InterPro" id="IPR005146">
    <property type="entry name" value="B3/B4_tRNA-bd"/>
</dbReference>
<evidence type="ECO:0000256" key="10">
    <source>
        <dbReference type="ARBA" id="ARBA00049255"/>
    </source>
</evidence>
<dbReference type="SMART" id="SM00896">
    <property type="entry name" value="FDX-ACB"/>
    <property type="match status" value="1"/>
</dbReference>
<dbReference type="EC" id="6.1.1.20" evidence="11"/>
<dbReference type="Gene3D" id="3.30.56.10">
    <property type="match status" value="2"/>
</dbReference>
<dbReference type="SUPFAM" id="SSF54991">
    <property type="entry name" value="Anticodon-binding domain of PheRS"/>
    <property type="match status" value="1"/>
</dbReference>
<dbReference type="HAMAP" id="MF_00283">
    <property type="entry name" value="Phe_tRNA_synth_beta1"/>
    <property type="match status" value="1"/>
</dbReference>
<protein>
    <recommendedName>
        <fullName evidence="11">Phenylalanine--tRNA ligase beta subunit</fullName>
        <ecNumber evidence="11">6.1.1.20</ecNumber>
    </recommendedName>
    <alternativeName>
        <fullName evidence="11">Phenylalanyl-tRNA synthetase beta subunit</fullName>
        <shortName evidence="11">PheRS</shortName>
    </alternativeName>
</protein>
<feature type="binding site" evidence="11">
    <location>
        <position position="348"/>
    </location>
    <ligand>
        <name>Mg(2+)</name>
        <dbReference type="ChEBI" id="CHEBI:18420"/>
        <note>shared with alpha subunit</note>
    </ligand>
</feature>
<evidence type="ECO:0000256" key="1">
    <source>
        <dbReference type="ARBA" id="ARBA00008653"/>
    </source>
</evidence>
<dbReference type="Gene3D" id="3.30.70.380">
    <property type="entry name" value="Ferrodoxin-fold anticodon-binding domain"/>
    <property type="match status" value="1"/>
</dbReference>
<dbReference type="SMART" id="SM00874">
    <property type="entry name" value="B5"/>
    <property type="match status" value="1"/>
</dbReference>
<gene>
    <name evidence="11" type="primary">pheT</name>
    <name evidence="14" type="ORF">UR21_C0008G0009</name>
</gene>
<dbReference type="GO" id="GO:0006432">
    <property type="term" value="P:phenylalanyl-tRNA aminoacylation"/>
    <property type="evidence" value="ECO:0007669"/>
    <property type="project" value="UniProtKB-UniRule"/>
</dbReference>
<dbReference type="InterPro" id="IPR009061">
    <property type="entry name" value="DNA-bd_dom_put_sf"/>
</dbReference>
<name>A0A0G0BKE6_9BACT</name>
<dbReference type="GO" id="GO:0009328">
    <property type="term" value="C:phenylalanine-tRNA ligase complex"/>
    <property type="evidence" value="ECO:0007669"/>
    <property type="project" value="TreeGrafter"/>
</dbReference>
<dbReference type="Pfam" id="PF03483">
    <property type="entry name" value="B3_4"/>
    <property type="match status" value="1"/>
</dbReference>
<dbReference type="InterPro" id="IPR045060">
    <property type="entry name" value="Phe-tRNA-ligase_IIc_bsu"/>
</dbReference>
<keyword evidence="3 11" id="KW-0436">Ligase</keyword>
<dbReference type="Proteomes" id="UP000034803">
    <property type="component" value="Unassembled WGS sequence"/>
</dbReference>
<dbReference type="AlphaFoldDB" id="A0A0G0BKE6"/>
<keyword evidence="5 11" id="KW-0547">Nucleotide-binding</keyword>
<evidence type="ECO:0000256" key="6">
    <source>
        <dbReference type="ARBA" id="ARBA00022840"/>
    </source>
</evidence>
<dbReference type="InterPro" id="IPR041616">
    <property type="entry name" value="PheRS_beta_core"/>
</dbReference>
<accession>A0A0G0BKE6</accession>